<dbReference type="Gene3D" id="1.20.5.110">
    <property type="match status" value="1"/>
</dbReference>
<evidence type="ECO:0000259" key="5">
    <source>
        <dbReference type="Pfam" id="PF16331"/>
    </source>
</evidence>
<dbReference type="OrthoDB" id="9768142at2"/>
<sequence length="281" mass="29730" precursor="true">MKFKTLHVVLAAALVAAAPAQARVSLADRVTALEAQASTGNAANLQMLDKLNQQQDELRNLRAQVEELQHQLQQMQQRGKDQYIDLDSRLNRLEGGAPALPDVPAGTTGTTDGSVAPTAAVVAPAAAGATAAATAGEAAPSVHGDVGAIAQAGDERSAYNVAFDQLKAGNYADSAQLFTSFLELYPNGVYAPNALYWLGESYYVTQNYQLAGQQFQTLLDRYPTHDKAAGAMLKLGLSEYGLGQVDAAQQTLGQVISQYPGSDIARTADDRLKAIQLGQVR</sequence>
<dbReference type="InterPro" id="IPR011990">
    <property type="entry name" value="TPR-like_helical_dom_sf"/>
</dbReference>
<dbReference type="Pfam" id="PF13525">
    <property type="entry name" value="YfiO"/>
    <property type="match status" value="1"/>
</dbReference>
<dbReference type="STRING" id="344882.ABB29_01575"/>
<dbReference type="EMBL" id="LDJL01000002">
    <property type="protein sequence ID" value="KRG71491.1"/>
    <property type="molecule type" value="Genomic_DNA"/>
</dbReference>
<dbReference type="InterPro" id="IPR014162">
    <property type="entry name" value="CpoB_C"/>
</dbReference>
<dbReference type="AlphaFoldDB" id="A0A0R0D1P4"/>
<keyword evidence="2" id="KW-0131">Cell cycle</keyword>
<dbReference type="InterPro" id="IPR034706">
    <property type="entry name" value="CpoB"/>
</dbReference>
<evidence type="ECO:0000313" key="7">
    <source>
        <dbReference type="Proteomes" id="UP000052052"/>
    </source>
</evidence>
<dbReference type="InterPro" id="IPR039565">
    <property type="entry name" value="BamD-like"/>
</dbReference>
<dbReference type="GO" id="GO:0030288">
    <property type="term" value="C:outer membrane-bounded periplasmic space"/>
    <property type="evidence" value="ECO:0007669"/>
    <property type="project" value="UniProtKB-UniRule"/>
</dbReference>
<dbReference type="Proteomes" id="UP000052052">
    <property type="component" value="Unassembled WGS sequence"/>
</dbReference>
<organism evidence="6 7">
    <name type="scientific">Pseudoxanthomonas dokdonensis</name>
    <dbReference type="NCBI Taxonomy" id="344882"/>
    <lineage>
        <taxon>Bacteria</taxon>
        <taxon>Pseudomonadati</taxon>
        <taxon>Pseudomonadota</taxon>
        <taxon>Gammaproteobacteria</taxon>
        <taxon>Lysobacterales</taxon>
        <taxon>Lysobacteraceae</taxon>
        <taxon>Pseudoxanthomonas</taxon>
    </lineage>
</organism>
<reference evidence="6 7" key="1">
    <citation type="submission" date="2015-05" db="EMBL/GenBank/DDBJ databases">
        <title>Genome sequencing and analysis of members of genus Stenotrophomonas.</title>
        <authorList>
            <person name="Patil P.P."/>
            <person name="Midha S."/>
            <person name="Patil P.B."/>
        </authorList>
    </citation>
    <scope>NUCLEOTIDE SEQUENCE [LARGE SCALE GENOMIC DNA]</scope>
    <source>
        <strain evidence="6 7">DSM 21858</strain>
    </source>
</reference>
<dbReference type="SUPFAM" id="SSF48452">
    <property type="entry name" value="TPR-like"/>
    <property type="match status" value="1"/>
</dbReference>
<evidence type="ECO:0000256" key="1">
    <source>
        <dbReference type="ARBA" id="ARBA00022729"/>
    </source>
</evidence>
<evidence type="ECO:0000259" key="4">
    <source>
        <dbReference type="Pfam" id="PF13525"/>
    </source>
</evidence>
<dbReference type="InterPro" id="IPR032519">
    <property type="entry name" value="YbgF_tri"/>
</dbReference>
<keyword evidence="1 2" id="KW-0732">Signal</keyword>
<keyword evidence="2" id="KW-0175">Coiled coil</keyword>
<evidence type="ECO:0000256" key="2">
    <source>
        <dbReference type="HAMAP-Rule" id="MF_02066"/>
    </source>
</evidence>
<keyword evidence="2" id="KW-0132">Cell division</keyword>
<feature type="coiled-coil region" evidence="2">
    <location>
        <begin position="44"/>
        <end position="78"/>
    </location>
</feature>
<evidence type="ECO:0000313" key="6">
    <source>
        <dbReference type="EMBL" id="KRG71491.1"/>
    </source>
</evidence>
<feature type="domain" description="Outer membrane lipoprotein BamD-like" evidence="4">
    <location>
        <begin position="153"/>
        <end position="275"/>
    </location>
</feature>
<dbReference type="GO" id="GO:0070206">
    <property type="term" value="P:protein trimerization"/>
    <property type="evidence" value="ECO:0007669"/>
    <property type="project" value="InterPro"/>
</dbReference>
<accession>A0A0R0D1P4</accession>
<feature type="signal peptide" evidence="2">
    <location>
        <begin position="1"/>
        <end position="22"/>
    </location>
</feature>
<evidence type="ECO:0000256" key="3">
    <source>
        <dbReference type="PROSITE-ProRule" id="PRU00339"/>
    </source>
</evidence>
<feature type="domain" description="YbgF trimerisation" evidence="5">
    <location>
        <begin position="25"/>
        <end position="99"/>
    </location>
</feature>
<dbReference type="RefSeq" id="WP_057656867.1">
    <property type="nucleotide sequence ID" value="NZ_LDJL01000002.1"/>
</dbReference>
<name>A0A0R0D1P4_9GAMM</name>
<dbReference type="Pfam" id="PF16331">
    <property type="entry name" value="TolA_bind_tri"/>
    <property type="match status" value="1"/>
</dbReference>
<protein>
    <recommendedName>
        <fullName evidence="2">Cell division coordinator CpoB</fullName>
    </recommendedName>
</protein>
<comment type="similarity">
    <text evidence="2">Belongs to the CpoB family.</text>
</comment>
<dbReference type="Gene3D" id="1.25.40.10">
    <property type="entry name" value="Tetratricopeptide repeat domain"/>
    <property type="match status" value="1"/>
</dbReference>
<comment type="caution">
    <text evidence="6">The sequence shown here is derived from an EMBL/GenBank/DDBJ whole genome shotgun (WGS) entry which is preliminary data.</text>
</comment>
<comment type="subcellular location">
    <subcellularLocation>
        <location evidence="2">Periplasm</location>
    </subcellularLocation>
</comment>
<proteinExistence type="inferred from homology"/>
<keyword evidence="2" id="KW-0574">Periplasm</keyword>
<dbReference type="GO" id="GO:0043093">
    <property type="term" value="P:FtsZ-dependent cytokinesis"/>
    <property type="evidence" value="ECO:0007669"/>
    <property type="project" value="UniProtKB-UniRule"/>
</dbReference>
<feature type="repeat" description="TPR" evidence="3">
    <location>
        <begin position="192"/>
        <end position="225"/>
    </location>
</feature>
<dbReference type="HAMAP" id="MF_02066">
    <property type="entry name" value="CpoB"/>
    <property type="match status" value="1"/>
</dbReference>
<dbReference type="PATRIC" id="fig|344882.3.peg.1512"/>
<feature type="chain" id="PRO_5009985045" description="Cell division coordinator CpoB" evidence="2">
    <location>
        <begin position="23"/>
        <end position="281"/>
    </location>
</feature>
<dbReference type="InterPro" id="IPR019734">
    <property type="entry name" value="TPR_rpt"/>
</dbReference>
<dbReference type="PROSITE" id="PS50005">
    <property type="entry name" value="TPR"/>
    <property type="match status" value="1"/>
</dbReference>
<keyword evidence="3" id="KW-0802">TPR repeat</keyword>
<comment type="function">
    <text evidence="2">Mediates coordination of peptidoglycan synthesis and outer membrane constriction during cell division.</text>
</comment>
<gene>
    <name evidence="2" type="primary">cpoB</name>
    <name evidence="6" type="ORF">ABB29_01575</name>
</gene>
<dbReference type="NCBIfam" id="TIGR02795">
    <property type="entry name" value="tol_pal_ybgF"/>
    <property type="match status" value="1"/>
</dbReference>
<keyword evidence="7" id="KW-1185">Reference proteome</keyword>